<reference evidence="5" key="1">
    <citation type="submission" date="2013-10" db="EMBL/GenBank/DDBJ databases">
        <title>Genomic analysis of the causative agents of coccidiosis in chickens.</title>
        <authorList>
            <person name="Reid A.J."/>
            <person name="Blake D."/>
            <person name="Billington K."/>
            <person name="Browne H."/>
            <person name="Dunn M."/>
            <person name="Hung S."/>
            <person name="Kawahara F."/>
            <person name="Miranda-Saavedra D."/>
            <person name="Mourier T."/>
            <person name="Nagra H."/>
            <person name="Otto T.D."/>
            <person name="Rawlings N."/>
            <person name="Sanchez A."/>
            <person name="Sanders M."/>
            <person name="Subramaniam C."/>
            <person name="Tay Y."/>
            <person name="Dear P."/>
            <person name="Doerig C."/>
            <person name="Gruber A."/>
            <person name="Parkinson J."/>
            <person name="Shirley M."/>
            <person name="Wan K.L."/>
            <person name="Berriman M."/>
            <person name="Tomley F."/>
            <person name="Pain A."/>
        </authorList>
    </citation>
    <scope>NUCLEOTIDE SEQUENCE [LARGE SCALE GENOMIC DNA]</scope>
    <source>
        <strain evidence="5">Houghton</strain>
    </source>
</reference>
<dbReference type="EMBL" id="HG691398">
    <property type="protein sequence ID" value="CDI76793.1"/>
    <property type="molecule type" value="Genomic_DNA"/>
</dbReference>
<dbReference type="SUPFAM" id="SSF48403">
    <property type="entry name" value="Ankyrin repeat"/>
    <property type="match status" value="1"/>
</dbReference>
<keyword evidence="2 3" id="KW-0040">ANK repeat</keyword>
<dbReference type="SMART" id="SM00248">
    <property type="entry name" value="ANK"/>
    <property type="match status" value="3"/>
</dbReference>
<keyword evidence="1" id="KW-0677">Repeat</keyword>
<feature type="region of interest" description="Disordered" evidence="4">
    <location>
        <begin position="58"/>
        <end position="118"/>
    </location>
</feature>
<evidence type="ECO:0000256" key="3">
    <source>
        <dbReference type="PROSITE-ProRule" id="PRU00023"/>
    </source>
</evidence>
<sequence length="472" mass="51412">MEERAGLFSEGGLVDRTPRAFSHALGGKTCASVQAVVTKSEWDLCASPLQECITISDSSEDSSRCSSPDPPVIQQERQHQNEVGGPSRFPTGNRDGPLRDQPPLRSNGKASCSRANNDNSCSRCVELGSTLSSPPPLSRGERDGGARAVGSKVGPACAVAAARTGLGALQETYLASEVRAAPGYARSVRHVGIQAVEAPLRADHWQQFSERDSRQPVSQQWNSSAAVEAPKGSSSKGEASEISDWPECVVGMLGPDVFNRLKEEPQLVHAKSKVSGMSLFHHILRRPSKDDKQVLELFKCIYEDEPLKERVALPPLAGIKCDRGQTLAFYAAAYGHAKCLAWILEQIGGISSQRQFLAIRDNEGDTPLHYAVKNGHVNVIELLLNVVPEMVNMRRSNGQTPLFDAFDRPSVVRLLLRHGADYRVRCSRGLTALETATDELRWNRVCSSRSCKTVPKRLSFSVHLLKKAEGGV</sequence>
<dbReference type="PROSITE" id="PS50088">
    <property type="entry name" value="ANK_REPEAT"/>
    <property type="match status" value="1"/>
</dbReference>
<name>U6GBS4_9EIME</name>
<dbReference type="PANTHER" id="PTHR24198:SF165">
    <property type="entry name" value="ANKYRIN REPEAT-CONTAINING PROTEIN-RELATED"/>
    <property type="match status" value="1"/>
</dbReference>
<dbReference type="PRINTS" id="PR01415">
    <property type="entry name" value="ANKYRIN"/>
</dbReference>
<organism evidence="5 6">
    <name type="scientific">Eimeria praecox</name>
    <dbReference type="NCBI Taxonomy" id="51316"/>
    <lineage>
        <taxon>Eukaryota</taxon>
        <taxon>Sar</taxon>
        <taxon>Alveolata</taxon>
        <taxon>Apicomplexa</taxon>
        <taxon>Conoidasida</taxon>
        <taxon>Coccidia</taxon>
        <taxon>Eucoccidiorida</taxon>
        <taxon>Eimeriorina</taxon>
        <taxon>Eimeriidae</taxon>
        <taxon>Eimeria</taxon>
    </lineage>
</organism>
<feature type="repeat" description="ANK" evidence="3">
    <location>
        <begin position="363"/>
        <end position="385"/>
    </location>
</feature>
<dbReference type="VEuPathDB" id="ToxoDB:EPH_0046720"/>
<evidence type="ECO:0000313" key="5">
    <source>
        <dbReference type="EMBL" id="CDI76793.1"/>
    </source>
</evidence>
<evidence type="ECO:0000256" key="1">
    <source>
        <dbReference type="ARBA" id="ARBA00022737"/>
    </source>
</evidence>
<dbReference type="InterPro" id="IPR036770">
    <property type="entry name" value="Ankyrin_rpt-contain_sf"/>
</dbReference>
<dbReference type="Pfam" id="PF12796">
    <property type="entry name" value="Ank_2"/>
    <property type="match status" value="1"/>
</dbReference>
<dbReference type="OrthoDB" id="194358at2759"/>
<dbReference type="Proteomes" id="UP000018201">
    <property type="component" value="Unassembled WGS sequence"/>
</dbReference>
<reference evidence="5" key="2">
    <citation type="submission" date="2013-10" db="EMBL/GenBank/DDBJ databases">
        <authorList>
            <person name="Aslett M."/>
        </authorList>
    </citation>
    <scope>NUCLEOTIDE SEQUENCE [LARGE SCALE GENOMIC DNA]</scope>
    <source>
        <strain evidence="5">Houghton</strain>
    </source>
</reference>
<feature type="compositionally biased region" description="Polar residues" evidence="4">
    <location>
        <begin position="215"/>
        <end position="225"/>
    </location>
</feature>
<gene>
    <name evidence="5" type="ORF">EPH_0046720</name>
</gene>
<feature type="region of interest" description="Disordered" evidence="4">
    <location>
        <begin position="209"/>
        <end position="240"/>
    </location>
</feature>
<dbReference type="Pfam" id="PF00023">
    <property type="entry name" value="Ank"/>
    <property type="match status" value="1"/>
</dbReference>
<accession>U6GBS4</accession>
<dbReference type="Gene3D" id="1.25.40.20">
    <property type="entry name" value="Ankyrin repeat-containing domain"/>
    <property type="match status" value="1"/>
</dbReference>
<evidence type="ECO:0000313" key="6">
    <source>
        <dbReference type="Proteomes" id="UP000018201"/>
    </source>
</evidence>
<evidence type="ECO:0000256" key="2">
    <source>
        <dbReference type="ARBA" id="ARBA00023043"/>
    </source>
</evidence>
<dbReference type="PROSITE" id="PS50297">
    <property type="entry name" value="ANK_REP_REGION"/>
    <property type="match status" value="1"/>
</dbReference>
<keyword evidence="6" id="KW-1185">Reference proteome</keyword>
<dbReference type="AlphaFoldDB" id="U6GBS4"/>
<dbReference type="PANTHER" id="PTHR24198">
    <property type="entry name" value="ANKYRIN REPEAT AND PROTEIN KINASE DOMAIN-CONTAINING PROTEIN"/>
    <property type="match status" value="1"/>
</dbReference>
<feature type="compositionally biased region" description="Polar residues" evidence="4">
    <location>
        <begin position="108"/>
        <end position="118"/>
    </location>
</feature>
<proteinExistence type="predicted"/>
<protein>
    <submittedName>
        <fullName evidence="5">Espin, related</fullName>
    </submittedName>
</protein>
<dbReference type="InterPro" id="IPR002110">
    <property type="entry name" value="Ankyrin_rpt"/>
</dbReference>
<evidence type="ECO:0000256" key="4">
    <source>
        <dbReference type="SAM" id="MobiDB-lite"/>
    </source>
</evidence>